<organism evidence="4 5">
    <name type="scientific">Mucilaginibacter aquariorum</name>
    <dbReference type="NCBI Taxonomy" id="2967225"/>
    <lineage>
        <taxon>Bacteria</taxon>
        <taxon>Pseudomonadati</taxon>
        <taxon>Bacteroidota</taxon>
        <taxon>Sphingobacteriia</taxon>
        <taxon>Sphingobacteriales</taxon>
        <taxon>Sphingobacteriaceae</taxon>
        <taxon>Mucilaginibacter</taxon>
    </lineage>
</organism>
<proteinExistence type="predicted"/>
<evidence type="ECO:0000313" key="5">
    <source>
        <dbReference type="Proteomes" id="UP001204376"/>
    </source>
</evidence>
<dbReference type="PANTHER" id="PTHR10728:SF40">
    <property type="entry name" value="PATATIN FAMILY PROTEIN"/>
    <property type="match status" value="1"/>
</dbReference>
<sequence>MESTAQTIRPFDNIGIAFSGGGFRAASFALGTLSYLHHLELDQRISFSSSASGGTITNLLYTAYQHEGRSFDEFYQKLQKELSGSGLLEKALDNLNNTALWPDGDKGKQRNLINAFAMAYDELLFEHRDLGVYWPAKASGYEVCFNTTEFYRGLSFRFQTSGKKDNFQVIGNKYLKFDTGKLETLRKIKLGDVLASSSCFPIGFEPIVYPRDFAHATLSSEELSAAMQYENYKEEIHHLSDPGAALRSFGLMDGGITDNQGLKSVMLADQKRQKHAQPDPFDLIIVTDVASYFMESYEVPVTREKPAALMNTTNLRVSGLQKLIKGINVAEYALLLISVTLLVLYAVFNLTWTLALGCSLGTLFLVVFGIRQVAFVHGAFNLISRFNPLALLNSVFDTSAILPQRIIQKVLNFLTNARFNVLAQMLEARATSVVSMVSDVNLKQVRRLIFEMFYDAGCWENRRVPNFIYELSSYNATTRANRLNSKGRLGWTATDEDKALLLEGLEKISPVAEEARVMGTTLWFSEKEQQAGKLKTLIATGQLTICVNLLEYIISVERKKVTFDAGGKKRLQELKEQIIKDLGAFKADPYFLYDKLAARPVAGSE</sequence>
<dbReference type="Proteomes" id="UP001204376">
    <property type="component" value="Unassembled WGS sequence"/>
</dbReference>
<evidence type="ECO:0000313" key="4">
    <source>
        <dbReference type="EMBL" id="MCQ6957252.1"/>
    </source>
</evidence>
<dbReference type="EMBL" id="JANHOH010000001">
    <property type="protein sequence ID" value="MCQ6957252.1"/>
    <property type="molecule type" value="Genomic_DNA"/>
</dbReference>
<accession>A0ABT1SY94</accession>
<keyword evidence="2" id="KW-0472">Membrane</keyword>
<evidence type="ECO:0000256" key="1">
    <source>
        <dbReference type="ARBA" id="ARBA00023098"/>
    </source>
</evidence>
<dbReference type="Gene3D" id="3.40.1090.10">
    <property type="entry name" value="Cytosolic phospholipase A2 catalytic domain"/>
    <property type="match status" value="1"/>
</dbReference>
<reference evidence="4 5" key="1">
    <citation type="submission" date="2022-07" db="EMBL/GenBank/DDBJ databases">
        <title>Mucilaginibacter sp. JC4.</title>
        <authorList>
            <person name="Le V."/>
            <person name="Ko S.-R."/>
            <person name="Ahn C.-Y."/>
            <person name="Oh H.-M."/>
        </authorList>
    </citation>
    <scope>NUCLEOTIDE SEQUENCE [LARGE SCALE GENOMIC DNA]</scope>
    <source>
        <strain evidence="4 5">JC4</strain>
    </source>
</reference>
<protein>
    <submittedName>
        <fullName evidence="4">Patatin-like phospholipase family protein</fullName>
    </submittedName>
</protein>
<dbReference type="RefSeq" id="WP_256537459.1">
    <property type="nucleotide sequence ID" value="NZ_JANHOH010000001.1"/>
</dbReference>
<name>A0ABT1SY94_9SPHI</name>
<keyword evidence="5" id="KW-1185">Reference proteome</keyword>
<dbReference type="PANTHER" id="PTHR10728">
    <property type="entry name" value="CYTOSOLIC PHOSPHOLIPASE A2"/>
    <property type="match status" value="1"/>
</dbReference>
<evidence type="ECO:0000256" key="2">
    <source>
        <dbReference type="SAM" id="Phobius"/>
    </source>
</evidence>
<dbReference type="SUPFAM" id="SSF52151">
    <property type="entry name" value="FabD/lysophospholipase-like"/>
    <property type="match status" value="1"/>
</dbReference>
<dbReference type="InterPro" id="IPR002641">
    <property type="entry name" value="PNPLA_dom"/>
</dbReference>
<dbReference type="InterPro" id="IPR016035">
    <property type="entry name" value="Acyl_Trfase/lysoPLipase"/>
</dbReference>
<feature type="domain" description="PNPLA" evidence="3">
    <location>
        <begin position="16"/>
        <end position="260"/>
    </location>
</feature>
<gene>
    <name evidence="4" type="ORF">NPE20_04765</name>
</gene>
<keyword evidence="2" id="KW-0812">Transmembrane</keyword>
<keyword evidence="1" id="KW-0443">Lipid metabolism</keyword>
<keyword evidence="2" id="KW-1133">Transmembrane helix</keyword>
<feature type="transmembrane region" description="Helical" evidence="2">
    <location>
        <begin position="329"/>
        <end position="348"/>
    </location>
</feature>
<dbReference type="Pfam" id="PF01734">
    <property type="entry name" value="Patatin"/>
    <property type="match status" value="1"/>
</dbReference>
<comment type="caution">
    <text evidence="4">The sequence shown here is derived from an EMBL/GenBank/DDBJ whole genome shotgun (WGS) entry which is preliminary data.</text>
</comment>
<evidence type="ECO:0000259" key="3">
    <source>
        <dbReference type="Pfam" id="PF01734"/>
    </source>
</evidence>
<feature type="transmembrane region" description="Helical" evidence="2">
    <location>
        <begin position="354"/>
        <end position="376"/>
    </location>
</feature>